<dbReference type="InterPro" id="IPR003018">
    <property type="entry name" value="GAF"/>
</dbReference>
<accession>A0A1N7FKU9</accession>
<dbReference type="InterPro" id="IPR031803">
    <property type="entry name" value="BAT_GAF/HTH-assoc"/>
</dbReference>
<dbReference type="Pfam" id="PF00989">
    <property type="entry name" value="PAS"/>
    <property type="match status" value="1"/>
</dbReference>
<dbReference type="EMBL" id="FTNR01000007">
    <property type="protein sequence ID" value="SIS00885.1"/>
    <property type="molecule type" value="Genomic_DNA"/>
</dbReference>
<gene>
    <name evidence="6" type="ORF">SAMN05421752_10780</name>
</gene>
<keyword evidence="7" id="KW-1185">Reference proteome</keyword>
<protein>
    <submittedName>
        <fullName evidence="6">PAS domain S-box-containing protein</fullName>
    </submittedName>
</protein>
<keyword evidence="3" id="KW-0805">Transcription regulation</keyword>
<organism evidence="6 7">
    <name type="scientific">Natronorubrum thiooxidans</name>
    <dbReference type="NCBI Taxonomy" id="308853"/>
    <lineage>
        <taxon>Archaea</taxon>
        <taxon>Methanobacteriati</taxon>
        <taxon>Methanobacteriota</taxon>
        <taxon>Stenosarchaea group</taxon>
        <taxon>Halobacteria</taxon>
        <taxon>Halobacteriales</taxon>
        <taxon>Natrialbaceae</taxon>
        <taxon>Natronorubrum</taxon>
    </lineage>
</organism>
<dbReference type="Gene3D" id="3.30.450.40">
    <property type="match status" value="1"/>
</dbReference>
<evidence type="ECO:0000256" key="2">
    <source>
        <dbReference type="ARBA" id="ARBA00022777"/>
    </source>
</evidence>
<dbReference type="Gene3D" id="3.30.450.20">
    <property type="entry name" value="PAS domain"/>
    <property type="match status" value="3"/>
</dbReference>
<dbReference type="PANTHER" id="PTHR34236">
    <property type="entry name" value="DIMETHYL SULFOXIDE REDUCTASE TRANSCRIPTIONAL ACTIVATOR"/>
    <property type="match status" value="1"/>
</dbReference>
<sequence>MGGPVATLARAAKRSTVAHGGGRSVSDGTTVVGDVLRVLVVGDSRPIDAAMDALSSQFVSISLIRERTLSNAVDRLDQLEIHCVVCPFGPTDRDRSTLEALRERAEELPIVAAVDSETADEETLELALEAGASDIIESDAPRSLIATRIRNAAERFRLEGGADRRGRSILERSDALVWVVDETGAIEYASAAVEPRLGYTPDELERTSLSQLVHPDDRKLVDERLERVSAAAFGATERVSVRIGHADGTWHAYELTAANRVADPLVEGLVLTLSATPVAESADGVRTAIDRFEDPFFTLGPQWELRYANEAASRLFASDATAEPGTVVWDLLDPAVRSQFYERVLEATTTDTVVEFETVSPGSETRLAVAVHPGEDGVTVTAREPSDADSAVDRERFDLLESVVDALEDGLVVLEGSTIRFANAALLELAGGETLVGRGIDTVFDDDLTAAVRERAQSPVVRWMDPLSGSLIAGAARRPVDVFVAPLSGDERTLCVVRDRRRSPAATLSTIHRMITAMRDAESRFGVFQSAVDATVASSDADLAGWYLIEADVLRPAAVATRATTDHAEPPPIERAEIDLLERLETEADADGEGVVFDRPDIEPALSRAGIRAERVLAVSIADHGLLLATSTDPMAFEAHEQTPVEIAGRAAATALDALERETTIQRHRGDLERLESAVARCQQLQTFERTLLASDSRAELEQDLCEALVSFEFDDTLGTIDLAWVGDVATGSERITPSAWAGRNGEFLESVSIPIHGDDEPPHPAARAAETLEPAVIDDLEAGGVDQAWRRRALENGVRSVLSVPLVSEGFCYGTLTVYADQPSLFDDAIEQLCTHLATVASAAIASIERKRALLTDRITELEVVLRDDTAALSAIAHRLQRRLDVQAVVPRSSGGSTVFCMVTDVDEATIHAAIESASGVESGRFIGDRADASVIELVLTESSVAETLASHGGILESVTPIDDRTRFVIALSSTVDVRSFVRMLERTYPGTELLARRERDRSDRPVRAFDAELRSRLSERQFRTLETAYYDGFFGWPRESTGEEVADSLGVSQPTFSRHLRLAQQKLFELLFDDRATGGTD</sequence>
<dbReference type="SMART" id="SM00065">
    <property type="entry name" value="GAF"/>
    <property type="match status" value="1"/>
</dbReference>
<dbReference type="AlphaFoldDB" id="A0A1N7FKU9"/>
<dbReference type="STRING" id="308853.SAMN05421752_10780"/>
<proteinExistence type="predicted"/>
<dbReference type="Pfam" id="PF15915">
    <property type="entry name" value="BAT"/>
    <property type="match status" value="1"/>
</dbReference>
<reference evidence="7" key="1">
    <citation type="submission" date="2017-01" db="EMBL/GenBank/DDBJ databases">
        <authorList>
            <person name="Varghese N."/>
            <person name="Submissions S."/>
        </authorList>
    </citation>
    <scope>NUCLEOTIDE SEQUENCE [LARGE SCALE GENOMIC DNA]</scope>
    <source>
        <strain evidence="7">type strain: HArc-</strain>
    </source>
</reference>
<dbReference type="SUPFAM" id="SSF55785">
    <property type="entry name" value="PYP-like sensor domain (PAS domain)"/>
    <property type="match status" value="2"/>
</dbReference>
<evidence type="ECO:0000259" key="5">
    <source>
        <dbReference type="PROSITE" id="PS50112"/>
    </source>
</evidence>
<dbReference type="GO" id="GO:0016301">
    <property type="term" value="F:kinase activity"/>
    <property type="evidence" value="ECO:0007669"/>
    <property type="project" value="UniProtKB-KW"/>
</dbReference>
<dbReference type="InterPro" id="IPR029016">
    <property type="entry name" value="GAF-like_dom_sf"/>
</dbReference>
<dbReference type="InterPro" id="IPR013767">
    <property type="entry name" value="PAS_fold"/>
</dbReference>
<dbReference type="SUPFAM" id="SSF52172">
    <property type="entry name" value="CheY-like"/>
    <property type="match status" value="1"/>
</dbReference>
<dbReference type="GO" id="GO:0006355">
    <property type="term" value="P:regulation of DNA-templated transcription"/>
    <property type="evidence" value="ECO:0007669"/>
    <property type="project" value="InterPro"/>
</dbReference>
<feature type="domain" description="PAS" evidence="5">
    <location>
        <begin position="162"/>
        <end position="232"/>
    </location>
</feature>
<keyword evidence="4" id="KW-0804">Transcription</keyword>
<keyword evidence="1" id="KW-0808">Transferase</keyword>
<dbReference type="SUPFAM" id="SSF55781">
    <property type="entry name" value="GAF domain-like"/>
    <property type="match status" value="1"/>
</dbReference>
<dbReference type="InterPro" id="IPR011006">
    <property type="entry name" value="CheY-like_superfamily"/>
</dbReference>
<dbReference type="PANTHER" id="PTHR34236:SF1">
    <property type="entry name" value="DIMETHYL SULFOXIDE REDUCTASE TRANSCRIPTIONAL ACTIVATOR"/>
    <property type="match status" value="1"/>
</dbReference>
<dbReference type="InterPro" id="IPR000014">
    <property type="entry name" value="PAS"/>
</dbReference>
<dbReference type="Proteomes" id="UP000185936">
    <property type="component" value="Unassembled WGS sequence"/>
</dbReference>
<evidence type="ECO:0000256" key="4">
    <source>
        <dbReference type="ARBA" id="ARBA00023163"/>
    </source>
</evidence>
<dbReference type="Gene3D" id="3.40.50.2300">
    <property type="match status" value="1"/>
</dbReference>
<dbReference type="SMART" id="SM00091">
    <property type="entry name" value="PAS"/>
    <property type="match status" value="3"/>
</dbReference>
<evidence type="ECO:0000256" key="1">
    <source>
        <dbReference type="ARBA" id="ARBA00022679"/>
    </source>
</evidence>
<keyword evidence="2" id="KW-0418">Kinase</keyword>
<dbReference type="NCBIfam" id="TIGR00229">
    <property type="entry name" value="sensory_box"/>
    <property type="match status" value="1"/>
</dbReference>
<dbReference type="InterPro" id="IPR007050">
    <property type="entry name" value="HTH_bacterioopsin"/>
</dbReference>
<evidence type="ECO:0000256" key="3">
    <source>
        <dbReference type="ARBA" id="ARBA00023015"/>
    </source>
</evidence>
<dbReference type="Pfam" id="PF04967">
    <property type="entry name" value="HTH_10"/>
    <property type="match status" value="1"/>
</dbReference>
<dbReference type="PROSITE" id="PS50112">
    <property type="entry name" value="PAS"/>
    <property type="match status" value="1"/>
</dbReference>
<evidence type="ECO:0000313" key="7">
    <source>
        <dbReference type="Proteomes" id="UP000185936"/>
    </source>
</evidence>
<evidence type="ECO:0000313" key="6">
    <source>
        <dbReference type="EMBL" id="SIS00885.1"/>
    </source>
</evidence>
<dbReference type="Pfam" id="PF13188">
    <property type="entry name" value="PAS_8"/>
    <property type="match status" value="1"/>
</dbReference>
<dbReference type="InterPro" id="IPR035965">
    <property type="entry name" value="PAS-like_dom_sf"/>
</dbReference>
<dbReference type="CDD" id="cd00130">
    <property type="entry name" value="PAS"/>
    <property type="match status" value="2"/>
</dbReference>
<dbReference type="Pfam" id="PF13185">
    <property type="entry name" value="GAF_2"/>
    <property type="match status" value="1"/>
</dbReference>
<name>A0A1N7FKU9_9EURY</name>